<comment type="caution">
    <text evidence="3">The sequence shown here is derived from an EMBL/GenBank/DDBJ whole genome shotgun (WGS) entry which is preliminary data.</text>
</comment>
<dbReference type="EMBL" id="BGZK01006673">
    <property type="protein sequence ID" value="GBP00086.1"/>
    <property type="molecule type" value="Genomic_DNA"/>
</dbReference>
<gene>
    <name evidence="3" type="primary">POL</name>
    <name evidence="3" type="ORF">EVAR_101000_1</name>
</gene>
<evidence type="ECO:0000259" key="2">
    <source>
        <dbReference type="PROSITE" id="PS50994"/>
    </source>
</evidence>
<dbReference type="SUPFAM" id="SSF53098">
    <property type="entry name" value="Ribonuclease H-like"/>
    <property type="match status" value="1"/>
</dbReference>
<evidence type="ECO:0000313" key="3">
    <source>
        <dbReference type="EMBL" id="GBP00086.1"/>
    </source>
</evidence>
<dbReference type="STRING" id="151549.A0A4C1SDZ1"/>
<dbReference type="Proteomes" id="UP000299102">
    <property type="component" value="Unassembled WGS sequence"/>
</dbReference>
<dbReference type="PROSITE" id="PS50994">
    <property type="entry name" value="INTEGRASE"/>
    <property type="match status" value="1"/>
</dbReference>
<keyword evidence="4" id="KW-1185">Reference proteome</keyword>
<dbReference type="InterPro" id="IPR036397">
    <property type="entry name" value="RNaseH_sf"/>
</dbReference>
<accession>A0A4C1SDZ1</accession>
<dbReference type="GO" id="GO:0015074">
    <property type="term" value="P:DNA integration"/>
    <property type="evidence" value="ECO:0007669"/>
    <property type="project" value="InterPro"/>
</dbReference>
<sequence length="148" mass="16667">MPDAEAETAARIFYNEVITKYGIPRKLITDNGTNFTSKLFGNVCKLLKIKRQLITPYHPQANGALERSHRPLAEYLRSFAKEDGTNWDQWLASNARAQPHSTCGHQANPIQNTVRIRQPSTLKLANPNTPIQPLRVPQFAETSNTKSI</sequence>
<evidence type="ECO:0000256" key="1">
    <source>
        <dbReference type="SAM" id="MobiDB-lite"/>
    </source>
</evidence>
<reference evidence="3 4" key="1">
    <citation type="journal article" date="2019" name="Commun. Biol.">
        <title>The bagworm genome reveals a unique fibroin gene that provides high tensile strength.</title>
        <authorList>
            <person name="Kono N."/>
            <person name="Nakamura H."/>
            <person name="Ohtoshi R."/>
            <person name="Tomita M."/>
            <person name="Numata K."/>
            <person name="Arakawa K."/>
        </authorList>
    </citation>
    <scope>NUCLEOTIDE SEQUENCE [LARGE SCALE GENOMIC DNA]</scope>
</reference>
<dbReference type="GO" id="GO:0003676">
    <property type="term" value="F:nucleic acid binding"/>
    <property type="evidence" value="ECO:0007669"/>
    <property type="project" value="InterPro"/>
</dbReference>
<feature type="domain" description="Integrase catalytic" evidence="2">
    <location>
        <begin position="1"/>
        <end position="138"/>
    </location>
</feature>
<dbReference type="AlphaFoldDB" id="A0A4C1SDZ1"/>
<dbReference type="InterPro" id="IPR001584">
    <property type="entry name" value="Integrase_cat-core"/>
</dbReference>
<proteinExistence type="predicted"/>
<feature type="region of interest" description="Disordered" evidence="1">
    <location>
        <begin position="125"/>
        <end position="148"/>
    </location>
</feature>
<dbReference type="PANTHER" id="PTHR37984">
    <property type="entry name" value="PROTEIN CBG26694"/>
    <property type="match status" value="1"/>
</dbReference>
<evidence type="ECO:0000313" key="4">
    <source>
        <dbReference type="Proteomes" id="UP000299102"/>
    </source>
</evidence>
<protein>
    <submittedName>
        <fullName evidence="3">Retrovirus-related Pol polyprotein from transposon 412</fullName>
    </submittedName>
</protein>
<dbReference type="InterPro" id="IPR050951">
    <property type="entry name" value="Retrovirus_Pol_polyprotein"/>
</dbReference>
<dbReference type="PANTHER" id="PTHR37984:SF15">
    <property type="entry name" value="INTEGRASE CATALYTIC DOMAIN-CONTAINING PROTEIN"/>
    <property type="match status" value="1"/>
</dbReference>
<name>A0A4C1SDZ1_EUMVA</name>
<organism evidence="3 4">
    <name type="scientific">Eumeta variegata</name>
    <name type="common">Bagworm moth</name>
    <name type="synonym">Eumeta japonica</name>
    <dbReference type="NCBI Taxonomy" id="151549"/>
    <lineage>
        <taxon>Eukaryota</taxon>
        <taxon>Metazoa</taxon>
        <taxon>Ecdysozoa</taxon>
        <taxon>Arthropoda</taxon>
        <taxon>Hexapoda</taxon>
        <taxon>Insecta</taxon>
        <taxon>Pterygota</taxon>
        <taxon>Neoptera</taxon>
        <taxon>Endopterygota</taxon>
        <taxon>Lepidoptera</taxon>
        <taxon>Glossata</taxon>
        <taxon>Ditrysia</taxon>
        <taxon>Tineoidea</taxon>
        <taxon>Psychidae</taxon>
        <taxon>Oiketicinae</taxon>
        <taxon>Eumeta</taxon>
    </lineage>
</organism>
<dbReference type="Gene3D" id="3.30.420.10">
    <property type="entry name" value="Ribonuclease H-like superfamily/Ribonuclease H"/>
    <property type="match status" value="1"/>
</dbReference>
<dbReference type="OrthoDB" id="413122at2759"/>
<dbReference type="InterPro" id="IPR012337">
    <property type="entry name" value="RNaseH-like_sf"/>
</dbReference>